<dbReference type="InterPro" id="IPR036859">
    <property type="entry name" value="CAP-Gly_dom_sf"/>
</dbReference>
<dbReference type="GO" id="GO:0016787">
    <property type="term" value="F:hydrolase activity"/>
    <property type="evidence" value="ECO:0007669"/>
    <property type="project" value="UniProtKB-KW"/>
</dbReference>
<dbReference type="InterPro" id="IPR028889">
    <property type="entry name" value="USP"/>
</dbReference>
<dbReference type="PANTHER" id="PTHR11830">
    <property type="entry name" value="40S RIBOSOMAL PROTEIN S3A"/>
    <property type="match status" value="1"/>
</dbReference>
<evidence type="ECO:0000256" key="1">
    <source>
        <dbReference type="ARBA" id="ARBA00000707"/>
    </source>
</evidence>
<evidence type="ECO:0000313" key="18">
    <source>
        <dbReference type="RefSeq" id="XP_005094707.1"/>
    </source>
</evidence>
<feature type="region of interest" description="Disordered" evidence="14">
    <location>
        <begin position="393"/>
        <end position="415"/>
    </location>
</feature>
<keyword evidence="12" id="KW-0788">Thiol protease</keyword>
<organism evidence="17 18">
    <name type="scientific">Aplysia californica</name>
    <name type="common">California sea hare</name>
    <dbReference type="NCBI Taxonomy" id="6500"/>
    <lineage>
        <taxon>Eukaryota</taxon>
        <taxon>Metazoa</taxon>
        <taxon>Spiralia</taxon>
        <taxon>Lophotrochozoa</taxon>
        <taxon>Mollusca</taxon>
        <taxon>Gastropoda</taxon>
        <taxon>Heterobranchia</taxon>
        <taxon>Euthyneura</taxon>
        <taxon>Tectipleura</taxon>
        <taxon>Aplysiida</taxon>
        <taxon>Aplysioidea</taxon>
        <taxon>Aplysiidae</taxon>
        <taxon>Aplysia</taxon>
    </lineage>
</organism>
<evidence type="ECO:0000256" key="9">
    <source>
        <dbReference type="ARBA" id="ARBA00022723"/>
    </source>
</evidence>
<keyword evidence="9" id="KW-0479">Metal-binding</keyword>
<keyword evidence="17" id="KW-1185">Reference proteome</keyword>
<keyword evidence="11 18" id="KW-0378">Hydrolase</keyword>
<evidence type="ECO:0000256" key="5">
    <source>
        <dbReference type="ARBA" id="ARBA00012759"/>
    </source>
</evidence>
<dbReference type="PROSITE" id="PS50245">
    <property type="entry name" value="CAP_GLY_2"/>
    <property type="match status" value="2"/>
</dbReference>
<comment type="catalytic activity">
    <reaction evidence="1">
        <text>Thiol-dependent hydrolysis of ester, thioester, amide, peptide and isopeptide bonds formed by the C-terminal Gly of ubiquitin (a 76-residue protein attached to proteins as an intracellular targeting signal).</text>
        <dbReference type="EC" id="3.4.19.12"/>
    </reaction>
</comment>
<dbReference type="SUPFAM" id="SSF74924">
    <property type="entry name" value="Cap-Gly domain"/>
    <property type="match status" value="3"/>
</dbReference>
<keyword evidence="7" id="KW-0597">Phosphoprotein</keyword>
<evidence type="ECO:0000256" key="3">
    <source>
        <dbReference type="ARBA" id="ARBA00004556"/>
    </source>
</evidence>
<dbReference type="InterPro" id="IPR038765">
    <property type="entry name" value="Papain-like_cys_pep_sf"/>
</dbReference>
<evidence type="ECO:0000313" key="17">
    <source>
        <dbReference type="Proteomes" id="UP000694888"/>
    </source>
</evidence>
<dbReference type="Pfam" id="PF00443">
    <property type="entry name" value="UCH"/>
    <property type="match status" value="1"/>
</dbReference>
<evidence type="ECO:0000256" key="2">
    <source>
        <dbReference type="ARBA" id="ARBA00004300"/>
    </source>
</evidence>
<dbReference type="Gene3D" id="3.90.70.10">
    <property type="entry name" value="Cysteine proteinases"/>
    <property type="match status" value="1"/>
</dbReference>
<proteinExistence type="inferred from homology"/>
<dbReference type="SMART" id="SM01052">
    <property type="entry name" value="CAP_GLY"/>
    <property type="match status" value="3"/>
</dbReference>
<comment type="similarity">
    <text evidence="4">Belongs to the peptidase C19 family.</text>
</comment>
<dbReference type="Proteomes" id="UP000694888">
    <property type="component" value="Unplaced"/>
</dbReference>
<dbReference type="Pfam" id="PF01302">
    <property type="entry name" value="CAP_GLY"/>
    <property type="match status" value="3"/>
</dbReference>
<dbReference type="SUPFAM" id="SSF54001">
    <property type="entry name" value="Cysteine proteinases"/>
    <property type="match status" value="1"/>
</dbReference>
<gene>
    <name evidence="18" type="primary">LOC101852990</name>
</gene>
<feature type="domain" description="CAP-Gly" evidence="16">
    <location>
        <begin position="136"/>
        <end position="178"/>
    </location>
</feature>
<keyword evidence="8" id="KW-0645">Protease</keyword>
<dbReference type="InterPro" id="IPR000938">
    <property type="entry name" value="CAP-Gly_domain"/>
</dbReference>
<dbReference type="RefSeq" id="XP_005094707.1">
    <property type="nucleotide sequence ID" value="XM_005094650.3"/>
</dbReference>
<dbReference type="GeneID" id="101852990"/>
<keyword evidence="10" id="KW-0833">Ubl conjugation pathway</keyword>
<evidence type="ECO:0000259" key="16">
    <source>
        <dbReference type="PROSITE" id="PS50245"/>
    </source>
</evidence>
<feature type="compositionally biased region" description="Low complexity" evidence="14">
    <location>
        <begin position="398"/>
        <end position="410"/>
    </location>
</feature>
<evidence type="ECO:0000259" key="15">
    <source>
        <dbReference type="PROSITE" id="PS50235"/>
    </source>
</evidence>
<evidence type="ECO:0000256" key="10">
    <source>
        <dbReference type="ARBA" id="ARBA00022786"/>
    </source>
</evidence>
<keyword evidence="6" id="KW-0963">Cytoplasm</keyword>
<dbReference type="EC" id="3.4.19.12" evidence="5"/>
<accession>A0ABM0JIX0</accession>
<feature type="domain" description="USP" evidence="15">
    <location>
        <begin position="533"/>
        <end position="909"/>
    </location>
</feature>
<sequence length="915" mass="103605">MSEVGHDCCFILLETKYGRKKDLHRPSSKDKIEVLPGTLLILINRAVEKGMVDLLLETFDTDKSIQVNCYPGEVEDISSAVVDLLRPIPTCHERLEVFRDTEWIQDGQRLRVGDWVFVKLKGVQEELKGILRYKGSEFPDSKGILFGVQLEEAKGNCDGMYRKKRFFKTEQDCAVFIPLHKIRRQRDDWHKNARLRATEDSNKRSRDDSSNYGLKIGERVVWMSDIGAEKGVVKWIGTLPGESDDSNVTVGVEFDNPVGTGTGKYNDHRLFYTQPKHASLIPLMGLMKEEEFENGSSNAEPVIQELNSSPAFISQQQKLLDEIGGRSRPERPPKNCYLENHSVMKSYDMPNYSGDKLNTSGARSADVARSYPISHSQEAACMNPYERSRLQDDLAATSSSGSKSSSSGFSREADPDLDVGSMVEVAMKTPHYGVIRWISEPNPNGKRTAGLEMEEEVNGATDGTFKLVRYFTCAPKKALFVPLYKCSKDKRFATERKISSDFGGKPTPDVPGDVAPPDLTTEAEFRQICGKHHGIQGHHNSCYLDATLFCMFYFTTVFDFIFNRQPRPGDLPQYPEVQRVLKDGIVNPLRKFNYVRADKVLKLRSLLDKLATVEGMMSEEKDPEEFLSALLTDIMKADPLLHLSSGEHTYFYQLFMEKDDKLLLPTTQKLVELSFLQGNVKLKKVPSCLMIQMPRFGKDYKMFHRIVPSLQLDITDILENFPRDCIVCGSLATNECKDCYQVHGPGLNTTAFCDNCVRRSHQHASRRNHEPQKIPGAANFLPVYERMKEEALMKASRNGEANNGDVAISLPREVMELFAVICIQTSHYVSFVKCGTGPGARWVFFDSMADRMGEQSGYNIPEVVHVPDMSNWLDERNLSLLLQKADDKDLPEHLRRILCDGYMCMYQSPNVMMYN</sequence>
<reference evidence="18" key="1">
    <citation type="submission" date="2025-08" db="UniProtKB">
        <authorList>
            <consortium name="RefSeq"/>
        </authorList>
    </citation>
    <scope>IDENTIFICATION</scope>
</reference>
<evidence type="ECO:0000256" key="12">
    <source>
        <dbReference type="ARBA" id="ARBA00022807"/>
    </source>
</evidence>
<dbReference type="Gene3D" id="2.30.30.190">
    <property type="entry name" value="CAP Gly-rich-like domain"/>
    <property type="match status" value="3"/>
</dbReference>
<feature type="domain" description="CAP-Gly" evidence="16">
    <location>
        <begin position="449"/>
        <end position="482"/>
    </location>
</feature>
<evidence type="ECO:0000256" key="11">
    <source>
        <dbReference type="ARBA" id="ARBA00022801"/>
    </source>
</evidence>
<evidence type="ECO:0000256" key="14">
    <source>
        <dbReference type="SAM" id="MobiDB-lite"/>
    </source>
</evidence>
<comment type="subcellular location">
    <subcellularLocation>
        <location evidence="2">Cytoplasm</location>
        <location evidence="2">Cytoskeleton</location>
        <location evidence="2">Microtubule organizing center</location>
        <location evidence="2">Centrosome</location>
    </subcellularLocation>
    <subcellularLocation>
        <location evidence="3">Cytoplasm</location>
        <location evidence="3">Perinuclear region</location>
    </subcellularLocation>
</comment>
<evidence type="ECO:0000256" key="13">
    <source>
        <dbReference type="ARBA" id="ARBA00022833"/>
    </source>
</evidence>
<dbReference type="InterPro" id="IPR001394">
    <property type="entry name" value="Peptidase_C19_UCH"/>
</dbReference>
<evidence type="ECO:0000256" key="6">
    <source>
        <dbReference type="ARBA" id="ARBA00022490"/>
    </source>
</evidence>
<dbReference type="PROSITE" id="PS50235">
    <property type="entry name" value="USP_3"/>
    <property type="match status" value="1"/>
</dbReference>
<evidence type="ECO:0000256" key="8">
    <source>
        <dbReference type="ARBA" id="ARBA00022670"/>
    </source>
</evidence>
<keyword evidence="13" id="KW-0862">Zinc</keyword>
<protein>
    <recommendedName>
        <fullName evidence="5">ubiquitinyl hydrolase 1</fullName>
        <ecNumber evidence="5">3.4.19.12</ecNumber>
    </recommendedName>
</protein>
<evidence type="ECO:0000256" key="4">
    <source>
        <dbReference type="ARBA" id="ARBA00009085"/>
    </source>
</evidence>
<evidence type="ECO:0000256" key="7">
    <source>
        <dbReference type="ARBA" id="ARBA00022553"/>
    </source>
</evidence>
<name>A0ABM0JIX0_APLCA</name>